<keyword evidence="2" id="KW-1185">Reference proteome</keyword>
<name>A0A0P1B8J6_PLAHL</name>
<dbReference type="OrthoDB" id="128685at2759"/>
<reference evidence="2" key="1">
    <citation type="submission" date="2014-09" db="EMBL/GenBank/DDBJ databases">
        <authorList>
            <person name="Sharma Rahul"/>
            <person name="Thines Marco"/>
        </authorList>
    </citation>
    <scope>NUCLEOTIDE SEQUENCE [LARGE SCALE GENOMIC DNA]</scope>
</reference>
<dbReference type="AlphaFoldDB" id="A0A0P1B8J6"/>
<sequence>MIHFVRDHRGHHEVTPSFHRQIKGLKLSLWLVGFILVFDVCFADGKEIFFPLLQFFGSYPDRFMVYYKPKITALVAQAYYAFKKIDDSEQVTAAWNFTVALVTLVCVHHVADTIRKSVASRLRTVVALESNL</sequence>
<evidence type="ECO:0000313" key="1">
    <source>
        <dbReference type="EMBL" id="CEG50495.1"/>
    </source>
</evidence>
<dbReference type="RefSeq" id="XP_024586864.1">
    <property type="nucleotide sequence ID" value="XM_024718268.2"/>
</dbReference>
<evidence type="ECO:0000313" key="2">
    <source>
        <dbReference type="Proteomes" id="UP000054928"/>
    </source>
</evidence>
<dbReference type="GeneID" id="36410154"/>
<dbReference type="Proteomes" id="UP000054928">
    <property type="component" value="Unassembled WGS sequence"/>
</dbReference>
<protein>
    <submittedName>
        <fullName evidence="1">Uncharacterized protein</fullName>
    </submittedName>
</protein>
<dbReference type="EMBL" id="CCYD01000116">
    <property type="protein sequence ID" value="CEG50495.1"/>
    <property type="molecule type" value="Genomic_DNA"/>
</dbReference>
<dbReference type="OMA" id="CTKERAP"/>
<accession>A0A0P1B8J6</accession>
<proteinExistence type="predicted"/>
<organism evidence="1 2">
    <name type="scientific">Plasmopara halstedii</name>
    <name type="common">Downy mildew of sunflower</name>
    <dbReference type="NCBI Taxonomy" id="4781"/>
    <lineage>
        <taxon>Eukaryota</taxon>
        <taxon>Sar</taxon>
        <taxon>Stramenopiles</taxon>
        <taxon>Oomycota</taxon>
        <taxon>Peronosporomycetes</taxon>
        <taxon>Peronosporales</taxon>
        <taxon>Peronosporaceae</taxon>
        <taxon>Plasmopara</taxon>
    </lineage>
</organism>